<evidence type="ECO:0000313" key="2">
    <source>
        <dbReference type="EMBL" id="MPL54665.1"/>
    </source>
</evidence>
<proteinExistence type="predicted"/>
<gene>
    <name evidence="2" type="ORF">SDC9_00131</name>
</gene>
<evidence type="ECO:0000256" key="1">
    <source>
        <dbReference type="SAM" id="Phobius"/>
    </source>
</evidence>
<comment type="caution">
    <text evidence="2">The sequence shown here is derived from an EMBL/GenBank/DDBJ whole genome shotgun (WGS) entry which is preliminary data.</text>
</comment>
<feature type="transmembrane region" description="Helical" evidence="1">
    <location>
        <begin position="7"/>
        <end position="26"/>
    </location>
</feature>
<keyword evidence="1" id="KW-1133">Transmembrane helix</keyword>
<feature type="transmembrane region" description="Helical" evidence="1">
    <location>
        <begin position="38"/>
        <end position="58"/>
    </location>
</feature>
<reference evidence="2" key="1">
    <citation type="submission" date="2019-08" db="EMBL/GenBank/DDBJ databases">
        <authorList>
            <person name="Kucharzyk K."/>
            <person name="Murdoch R.W."/>
            <person name="Higgins S."/>
            <person name="Loffler F."/>
        </authorList>
    </citation>
    <scope>NUCLEOTIDE SEQUENCE</scope>
</reference>
<dbReference type="EMBL" id="VSSQ01000001">
    <property type="protein sequence ID" value="MPL54665.1"/>
    <property type="molecule type" value="Genomic_DNA"/>
</dbReference>
<protein>
    <submittedName>
        <fullName evidence="2">Uncharacterized protein</fullName>
    </submittedName>
</protein>
<sequence length="94" mass="11157">MNSQKSIYQLTLLNTYAVLLMIISLFRNLTNKDFQGGWLFMLILTFFIFLILIALDFLIQQLKISKKRKIIIQVLLIILFSSFIYSFFNLEKIL</sequence>
<keyword evidence="1" id="KW-0812">Transmembrane</keyword>
<accession>A0A644SIZ3</accession>
<organism evidence="2">
    <name type="scientific">bioreactor metagenome</name>
    <dbReference type="NCBI Taxonomy" id="1076179"/>
    <lineage>
        <taxon>unclassified sequences</taxon>
        <taxon>metagenomes</taxon>
        <taxon>ecological metagenomes</taxon>
    </lineage>
</organism>
<feature type="transmembrane region" description="Helical" evidence="1">
    <location>
        <begin position="70"/>
        <end position="88"/>
    </location>
</feature>
<name>A0A644SIZ3_9ZZZZ</name>
<dbReference type="AlphaFoldDB" id="A0A644SIZ3"/>
<keyword evidence="1" id="KW-0472">Membrane</keyword>